<dbReference type="Pfam" id="PF04134">
    <property type="entry name" value="DCC1-like"/>
    <property type="match status" value="1"/>
</dbReference>
<reference evidence="2" key="1">
    <citation type="journal article" date="2014" name="Int. J. Syst. Evol. Microbiol.">
        <title>Complete genome sequence of Corynebacterium casei LMG S-19264T (=DSM 44701T), isolated from a smear-ripened cheese.</title>
        <authorList>
            <consortium name="US DOE Joint Genome Institute (JGI-PGF)"/>
            <person name="Walter F."/>
            <person name="Albersmeier A."/>
            <person name="Kalinowski J."/>
            <person name="Ruckert C."/>
        </authorList>
    </citation>
    <scope>NUCLEOTIDE SEQUENCE</scope>
    <source>
        <strain evidence="2">CGMCC 1.12919</strain>
    </source>
</reference>
<dbReference type="RefSeq" id="WP_188607123.1">
    <property type="nucleotide sequence ID" value="NZ_BMGG01000001.1"/>
</dbReference>
<dbReference type="PANTHER" id="PTHR33639">
    <property type="entry name" value="THIOL-DISULFIDE OXIDOREDUCTASE DCC"/>
    <property type="match status" value="1"/>
</dbReference>
<dbReference type="PANTHER" id="PTHR33639:SF2">
    <property type="entry name" value="DUF393 DOMAIN-CONTAINING PROTEIN"/>
    <property type="match status" value="1"/>
</dbReference>
<dbReference type="GO" id="GO:0015035">
    <property type="term" value="F:protein-disulfide reductase activity"/>
    <property type="evidence" value="ECO:0007669"/>
    <property type="project" value="InterPro"/>
</dbReference>
<accession>A0A916X7I2</accession>
<sequence>MPEPYSYRRDPAVPPFADDQPIIVFDGHCVLCSGFARFILDHDHKRRYRLLAAQSPLGEALYRHFGLAAGDYETNLLLEDGRVRIKADGSIRILEGLGLPWSLAALGRLLPRPLADRLYGVIARNRLRWFGRRETCFMPDPAQADRFVEPQSGGWTPRPGCAPAAETVHGS</sequence>
<organism evidence="2 3">
    <name type="scientific">Chelatococcus reniformis</name>
    <dbReference type="NCBI Taxonomy" id="1494448"/>
    <lineage>
        <taxon>Bacteria</taxon>
        <taxon>Pseudomonadati</taxon>
        <taxon>Pseudomonadota</taxon>
        <taxon>Alphaproteobacteria</taxon>
        <taxon>Hyphomicrobiales</taxon>
        <taxon>Chelatococcaceae</taxon>
        <taxon>Chelatococcus</taxon>
    </lineage>
</organism>
<dbReference type="EMBL" id="BMGG01000001">
    <property type="protein sequence ID" value="GGC45099.1"/>
    <property type="molecule type" value="Genomic_DNA"/>
</dbReference>
<dbReference type="InterPro" id="IPR052927">
    <property type="entry name" value="DCC_oxidoreductase"/>
</dbReference>
<dbReference type="AlphaFoldDB" id="A0A916X7I2"/>
<name>A0A916X7I2_9HYPH</name>
<keyword evidence="3" id="KW-1185">Reference proteome</keyword>
<dbReference type="Proteomes" id="UP000637002">
    <property type="component" value="Unassembled WGS sequence"/>
</dbReference>
<reference evidence="2" key="2">
    <citation type="submission" date="2020-09" db="EMBL/GenBank/DDBJ databases">
        <authorList>
            <person name="Sun Q."/>
            <person name="Zhou Y."/>
        </authorList>
    </citation>
    <scope>NUCLEOTIDE SEQUENCE</scope>
    <source>
        <strain evidence="2">CGMCC 1.12919</strain>
    </source>
</reference>
<comment type="caution">
    <text evidence="2">The sequence shown here is derived from an EMBL/GenBank/DDBJ whole genome shotgun (WGS) entry which is preliminary data.</text>
</comment>
<evidence type="ECO:0000313" key="2">
    <source>
        <dbReference type="EMBL" id="GGC45099.1"/>
    </source>
</evidence>
<gene>
    <name evidence="2" type="ORF">GCM10010994_00320</name>
</gene>
<evidence type="ECO:0000313" key="3">
    <source>
        <dbReference type="Proteomes" id="UP000637002"/>
    </source>
</evidence>
<proteinExistence type="predicted"/>
<dbReference type="InterPro" id="IPR007263">
    <property type="entry name" value="DCC1-like"/>
</dbReference>
<evidence type="ECO:0000256" key="1">
    <source>
        <dbReference type="SAM" id="MobiDB-lite"/>
    </source>
</evidence>
<feature type="region of interest" description="Disordered" evidence="1">
    <location>
        <begin position="149"/>
        <end position="171"/>
    </location>
</feature>
<protein>
    <submittedName>
        <fullName evidence="2">Thiol-disulfide oxidoreductase</fullName>
    </submittedName>
</protein>